<sequence>MGWFSNLAATWEQARGEISYEPNDAEKVVRRVIDRPGLDGFQWKVWLVASSGFFTTAYSIFSTNVVVPALAYVYPSCTANTSLIINLTTLGGSMVGMLVFGFLADRYGRKSVYGAELMIVIVATVGMTTATSGHGDYMNIYGWIGFWRGMLGVGLGAEYPLSALIAVEWSSTRSRAKMMAAVFLMQSVGQLAAYALGLLVLVLSSRARNLDPGEMDYKIASPVIDAFWRIVIGIGAAPALVSIVLRRVIPETPLWLAVHRHVGDATHAVGAVYPYPSDEEVEQNHQHRRRRRDYDDDDERTFLQRVVDYLVGVRKYLAEKDRWRALLGISIVWAIVDIGFYGLGLDNPRTISTIWLAQPTNLTIATTGCDAAWKADPAQPNISIYNMLQQDTIRNMITISTGTVTGSAILLFAINYIPRVTWMSCWFLALGGLFLINGSTFFVAFESDKYALTVTLYVLAQAMFNLGPNTISFILPAELFDTRYRGTFYGIAAASGKLGAMVIQVIVNLTVQNKGRDQFAGLLLGLCPAMFIGALVTWVWIPEVQYPRGYQEDLDDGGSSDDEGDHENRREIPQSPMTFRERLKLANIPLEEIARHPSDGQIIGVRKNLARLWRSLTITFAWEPGTNSKKSKEREHEMTERGSVTITQQAHE</sequence>
<dbReference type="InterPro" id="IPR005829">
    <property type="entry name" value="Sugar_transporter_CS"/>
</dbReference>
<feature type="transmembrane region" description="Helical" evidence="7">
    <location>
        <begin position="487"/>
        <end position="507"/>
    </location>
</feature>
<keyword evidence="3 7" id="KW-0812">Transmembrane</keyword>
<name>A0AAN6N4W1_9PEZI</name>
<feature type="compositionally biased region" description="Polar residues" evidence="6">
    <location>
        <begin position="642"/>
        <end position="652"/>
    </location>
</feature>
<feature type="compositionally biased region" description="Basic and acidic residues" evidence="6">
    <location>
        <begin position="630"/>
        <end position="640"/>
    </location>
</feature>
<dbReference type="InterPro" id="IPR005828">
    <property type="entry name" value="MFS_sugar_transport-like"/>
</dbReference>
<feature type="region of interest" description="Disordered" evidence="6">
    <location>
        <begin position="626"/>
        <end position="652"/>
    </location>
</feature>
<dbReference type="AlphaFoldDB" id="A0AAN6N4W1"/>
<feature type="transmembrane region" description="Helical" evidence="7">
    <location>
        <begin position="115"/>
        <end position="134"/>
    </location>
</feature>
<evidence type="ECO:0000256" key="5">
    <source>
        <dbReference type="ARBA" id="ARBA00023136"/>
    </source>
</evidence>
<dbReference type="Proteomes" id="UP001303473">
    <property type="component" value="Unassembled WGS sequence"/>
</dbReference>
<evidence type="ECO:0000256" key="1">
    <source>
        <dbReference type="ARBA" id="ARBA00004141"/>
    </source>
</evidence>
<feature type="region of interest" description="Disordered" evidence="6">
    <location>
        <begin position="551"/>
        <end position="575"/>
    </location>
</feature>
<feature type="transmembrane region" description="Helical" evidence="7">
    <location>
        <begin position="83"/>
        <end position="103"/>
    </location>
</feature>
<feature type="transmembrane region" description="Helical" evidence="7">
    <location>
        <begin position="323"/>
        <end position="343"/>
    </location>
</feature>
<dbReference type="PROSITE" id="PS50850">
    <property type="entry name" value="MFS"/>
    <property type="match status" value="1"/>
</dbReference>
<feature type="transmembrane region" description="Helical" evidence="7">
    <location>
        <begin position="450"/>
        <end position="475"/>
    </location>
</feature>
<feature type="domain" description="Major facilitator superfamily (MFS) profile" evidence="8">
    <location>
        <begin position="45"/>
        <end position="545"/>
    </location>
</feature>
<feature type="transmembrane region" description="Helical" evidence="7">
    <location>
        <begin position="146"/>
        <end position="167"/>
    </location>
</feature>
<dbReference type="InterPro" id="IPR020846">
    <property type="entry name" value="MFS_dom"/>
</dbReference>
<keyword evidence="10" id="KW-1185">Reference proteome</keyword>
<evidence type="ECO:0000256" key="4">
    <source>
        <dbReference type="ARBA" id="ARBA00022989"/>
    </source>
</evidence>
<dbReference type="PANTHER" id="PTHR23511">
    <property type="entry name" value="SYNAPTIC VESICLE GLYCOPROTEIN 2"/>
    <property type="match status" value="1"/>
</dbReference>
<evidence type="ECO:0000256" key="2">
    <source>
        <dbReference type="ARBA" id="ARBA00022448"/>
    </source>
</evidence>
<accession>A0AAN6N4W1</accession>
<dbReference type="InterPro" id="IPR036259">
    <property type="entry name" value="MFS_trans_sf"/>
</dbReference>
<feature type="transmembrane region" description="Helical" evidence="7">
    <location>
        <begin position="396"/>
        <end position="417"/>
    </location>
</feature>
<evidence type="ECO:0000256" key="3">
    <source>
        <dbReference type="ARBA" id="ARBA00022692"/>
    </source>
</evidence>
<organism evidence="9 10">
    <name type="scientific">Diplogelasinospora grovesii</name>
    <dbReference type="NCBI Taxonomy" id="303347"/>
    <lineage>
        <taxon>Eukaryota</taxon>
        <taxon>Fungi</taxon>
        <taxon>Dikarya</taxon>
        <taxon>Ascomycota</taxon>
        <taxon>Pezizomycotina</taxon>
        <taxon>Sordariomycetes</taxon>
        <taxon>Sordariomycetidae</taxon>
        <taxon>Sordariales</taxon>
        <taxon>Diplogelasinosporaceae</taxon>
        <taxon>Diplogelasinospora</taxon>
    </lineage>
</organism>
<dbReference type="GO" id="GO:0022857">
    <property type="term" value="F:transmembrane transporter activity"/>
    <property type="evidence" value="ECO:0007669"/>
    <property type="project" value="InterPro"/>
</dbReference>
<dbReference type="Pfam" id="PF00083">
    <property type="entry name" value="Sugar_tr"/>
    <property type="match status" value="2"/>
</dbReference>
<keyword evidence="2" id="KW-0813">Transport</keyword>
<feature type="transmembrane region" description="Helical" evidence="7">
    <location>
        <begin position="424"/>
        <end position="444"/>
    </location>
</feature>
<dbReference type="Gene3D" id="1.20.1250.20">
    <property type="entry name" value="MFS general substrate transporter like domains"/>
    <property type="match status" value="2"/>
</dbReference>
<proteinExistence type="predicted"/>
<comment type="caution">
    <text evidence="9">The sequence shown here is derived from an EMBL/GenBank/DDBJ whole genome shotgun (WGS) entry which is preliminary data.</text>
</comment>
<dbReference type="PANTHER" id="PTHR23511:SF34">
    <property type="entry name" value="SYNAPTIC VESICLE GLYCOPROTEIN 2"/>
    <property type="match status" value="1"/>
</dbReference>
<feature type="transmembrane region" description="Helical" evidence="7">
    <location>
        <begin position="179"/>
        <end position="206"/>
    </location>
</feature>
<dbReference type="PROSITE" id="PS00217">
    <property type="entry name" value="SUGAR_TRANSPORT_2"/>
    <property type="match status" value="1"/>
</dbReference>
<feature type="compositionally biased region" description="Acidic residues" evidence="6">
    <location>
        <begin position="552"/>
        <end position="565"/>
    </location>
</feature>
<gene>
    <name evidence="9" type="ORF">QBC46DRAFT_316363</name>
</gene>
<evidence type="ECO:0000256" key="6">
    <source>
        <dbReference type="SAM" id="MobiDB-lite"/>
    </source>
</evidence>
<reference evidence="10" key="1">
    <citation type="journal article" date="2023" name="Mol. Phylogenet. Evol.">
        <title>Genome-scale phylogeny and comparative genomics of the fungal order Sordariales.</title>
        <authorList>
            <person name="Hensen N."/>
            <person name="Bonometti L."/>
            <person name="Westerberg I."/>
            <person name="Brannstrom I.O."/>
            <person name="Guillou S."/>
            <person name="Cros-Aarteil S."/>
            <person name="Calhoun S."/>
            <person name="Haridas S."/>
            <person name="Kuo A."/>
            <person name="Mondo S."/>
            <person name="Pangilinan J."/>
            <person name="Riley R."/>
            <person name="LaButti K."/>
            <person name="Andreopoulos B."/>
            <person name="Lipzen A."/>
            <person name="Chen C."/>
            <person name="Yan M."/>
            <person name="Daum C."/>
            <person name="Ng V."/>
            <person name="Clum A."/>
            <person name="Steindorff A."/>
            <person name="Ohm R.A."/>
            <person name="Martin F."/>
            <person name="Silar P."/>
            <person name="Natvig D.O."/>
            <person name="Lalanne C."/>
            <person name="Gautier V."/>
            <person name="Ament-Velasquez S.L."/>
            <person name="Kruys A."/>
            <person name="Hutchinson M.I."/>
            <person name="Powell A.J."/>
            <person name="Barry K."/>
            <person name="Miller A.N."/>
            <person name="Grigoriev I.V."/>
            <person name="Debuchy R."/>
            <person name="Gladieux P."/>
            <person name="Hiltunen Thoren M."/>
            <person name="Johannesson H."/>
        </authorList>
    </citation>
    <scope>NUCLEOTIDE SEQUENCE [LARGE SCALE GENOMIC DNA]</scope>
    <source>
        <strain evidence="10">CBS 340.73</strain>
    </source>
</reference>
<feature type="transmembrane region" description="Helical" evidence="7">
    <location>
        <begin position="45"/>
        <end position="71"/>
    </location>
</feature>
<feature type="transmembrane region" description="Helical" evidence="7">
    <location>
        <begin position="519"/>
        <end position="541"/>
    </location>
</feature>
<dbReference type="EMBL" id="MU853815">
    <property type="protein sequence ID" value="KAK3939232.1"/>
    <property type="molecule type" value="Genomic_DNA"/>
</dbReference>
<feature type="transmembrane region" description="Helical" evidence="7">
    <location>
        <begin position="226"/>
        <end position="245"/>
    </location>
</feature>
<evidence type="ECO:0000256" key="7">
    <source>
        <dbReference type="SAM" id="Phobius"/>
    </source>
</evidence>
<evidence type="ECO:0000313" key="9">
    <source>
        <dbReference type="EMBL" id="KAK3939232.1"/>
    </source>
</evidence>
<comment type="subcellular location">
    <subcellularLocation>
        <location evidence="1">Membrane</location>
        <topology evidence="1">Multi-pass membrane protein</topology>
    </subcellularLocation>
</comment>
<evidence type="ECO:0000313" key="10">
    <source>
        <dbReference type="Proteomes" id="UP001303473"/>
    </source>
</evidence>
<dbReference type="GO" id="GO:0016020">
    <property type="term" value="C:membrane"/>
    <property type="evidence" value="ECO:0007669"/>
    <property type="project" value="UniProtKB-SubCell"/>
</dbReference>
<dbReference type="SUPFAM" id="SSF103473">
    <property type="entry name" value="MFS general substrate transporter"/>
    <property type="match status" value="1"/>
</dbReference>
<keyword evidence="4 7" id="KW-1133">Transmembrane helix</keyword>
<evidence type="ECO:0000259" key="8">
    <source>
        <dbReference type="PROSITE" id="PS50850"/>
    </source>
</evidence>
<protein>
    <submittedName>
        <fullName evidence="9">Major facilitator superfamily domain-containing protein</fullName>
    </submittedName>
</protein>
<keyword evidence="5 7" id="KW-0472">Membrane</keyword>